<sequence>MAVPSASVWRTALPPSEGLVVHRAVCVVPGGWIVLNSVVPIAWAHALDPYPYILLNLFLSMLAAIQAPVIMMAQNRQAARDRLEAAHDHEVNLKSELEIRGLHDKLDRLRDSQWLALVERQIRLLARLPGDRQQEEAGPREPTVMPGVHASGRQARGRSEPGLSMQPVSWPISQGLLITVKSLMTVTDIVSSPAARAEQLTTLIDLIQEFIVLKDGEGRWLITNRQVLEQYELLDVNYVGMTDRELSRLRPHLSEGFEYNTYTDELAWHRKAPLVIEKSLRSADGRLNTWEVIKTPIFDAVGHRHRLVIVSRNITERKSAEAELRAREQQYRLITDNMLDIIGVVEPAGHVRYLSPSFEQVLGYRSDAYQGRWLPDLLHRDDRARVIGKCRSLLGRPGAHLKLEYRVRHAQGHYMWFEGHISQPEAAEGEEASLVFSSRDIVQRQQYAQKLHDMAYRDALTGVANRRQLLEQLQRVIRYATPDTSFALMYLDLDHFKKINDIHGHDAGDELLIGFTRQIEALLAPHDCLARIGGDEFVILLREADDCRVEALARALCDDAKAPVVGSHRARVSIGIAMFPRAGRDIDLLLRRADEALYEAKRRGRGCFVMHDDAAADTAGALAG</sequence>
<evidence type="ECO:0000259" key="6">
    <source>
        <dbReference type="PROSITE" id="PS50887"/>
    </source>
</evidence>
<feature type="domain" description="PAS" evidence="4">
    <location>
        <begin position="327"/>
        <end position="386"/>
    </location>
</feature>
<evidence type="ECO:0000259" key="4">
    <source>
        <dbReference type="PROSITE" id="PS50112"/>
    </source>
</evidence>
<dbReference type="Gene3D" id="3.30.70.270">
    <property type="match status" value="1"/>
</dbReference>
<feature type="transmembrane region" description="Helical" evidence="3">
    <location>
        <begin position="20"/>
        <end position="44"/>
    </location>
</feature>
<feature type="compositionally biased region" description="Basic and acidic residues" evidence="2">
    <location>
        <begin position="130"/>
        <end position="139"/>
    </location>
</feature>
<dbReference type="PROSITE" id="PS50887">
    <property type="entry name" value="GGDEF"/>
    <property type="match status" value="1"/>
</dbReference>
<dbReference type="CDD" id="cd01949">
    <property type="entry name" value="GGDEF"/>
    <property type="match status" value="1"/>
</dbReference>
<evidence type="ECO:0000256" key="1">
    <source>
        <dbReference type="ARBA" id="ARBA00001946"/>
    </source>
</evidence>
<comment type="cofactor">
    <cofactor evidence="1">
        <name>Mg(2+)</name>
        <dbReference type="ChEBI" id="CHEBI:18420"/>
    </cofactor>
</comment>
<dbReference type="InterPro" id="IPR052155">
    <property type="entry name" value="Biofilm_reg_signaling"/>
</dbReference>
<dbReference type="InterPro" id="IPR000160">
    <property type="entry name" value="GGDEF_dom"/>
</dbReference>
<dbReference type="Gene3D" id="3.30.450.20">
    <property type="entry name" value="PAS domain"/>
    <property type="match status" value="2"/>
</dbReference>
<dbReference type="InterPro" id="IPR013655">
    <property type="entry name" value="PAS_fold_3"/>
</dbReference>
<dbReference type="Proteomes" id="UP000281975">
    <property type="component" value="Unassembled WGS sequence"/>
</dbReference>
<dbReference type="InterPro" id="IPR000014">
    <property type="entry name" value="PAS"/>
</dbReference>
<dbReference type="PROSITE" id="PS50112">
    <property type="entry name" value="PAS"/>
    <property type="match status" value="1"/>
</dbReference>
<gene>
    <name evidence="7" type="ORF">C7446_0674</name>
</gene>
<dbReference type="FunFam" id="3.30.70.270:FF:000001">
    <property type="entry name" value="Diguanylate cyclase domain protein"/>
    <property type="match status" value="1"/>
</dbReference>
<dbReference type="SUPFAM" id="SSF55073">
    <property type="entry name" value="Nucleotide cyclase"/>
    <property type="match status" value="1"/>
</dbReference>
<feature type="domain" description="PAC" evidence="5">
    <location>
        <begin position="401"/>
        <end position="453"/>
    </location>
</feature>
<evidence type="ECO:0000313" key="8">
    <source>
        <dbReference type="Proteomes" id="UP000281975"/>
    </source>
</evidence>
<evidence type="ECO:0000259" key="5">
    <source>
        <dbReference type="PROSITE" id="PS50113"/>
    </source>
</evidence>
<dbReference type="Pfam" id="PF08447">
    <property type="entry name" value="PAS_3"/>
    <property type="match status" value="1"/>
</dbReference>
<dbReference type="InterPro" id="IPR035965">
    <property type="entry name" value="PAS-like_dom_sf"/>
</dbReference>
<organism evidence="7 8">
    <name type="scientific">Kushneria sinocarnis</name>
    <dbReference type="NCBI Taxonomy" id="595502"/>
    <lineage>
        <taxon>Bacteria</taxon>
        <taxon>Pseudomonadati</taxon>
        <taxon>Pseudomonadota</taxon>
        <taxon>Gammaproteobacteria</taxon>
        <taxon>Oceanospirillales</taxon>
        <taxon>Halomonadaceae</taxon>
        <taxon>Kushneria</taxon>
    </lineage>
</organism>
<name>A0A420WZG6_9GAMM</name>
<dbReference type="Pfam" id="PF00990">
    <property type="entry name" value="GGDEF"/>
    <property type="match status" value="1"/>
</dbReference>
<dbReference type="SUPFAM" id="SSF55785">
    <property type="entry name" value="PYP-like sensor domain (PAS domain)"/>
    <property type="match status" value="2"/>
</dbReference>
<dbReference type="NCBIfam" id="TIGR00229">
    <property type="entry name" value="sensory_box"/>
    <property type="match status" value="2"/>
</dbReference>
<dbReference type="InterPro" id="IPR043128">
    <property type="entry name" value="Rev_trsase/Diguanyl_cyclase"/>
</dbReference>
<dbReference type="Pfam" id="PF08448">
    <property type="entry name" value="PAS_4"/>
    <property type="match status" value="1"/>
</dbReference>
<dbReference type="InterPro" id="IPR000700">
    <property type="entry name" value="PAS-assoc_C"/>
</dbReference>
<feature type="region of interest" description="Disordered" evidence="2">
    <location>
        <begin position="130"/>
        <end position="164"/>
    </location>
</feature>
<feature type="domain" description="PAC" evidence="5">
    <location>
        <begin position="274"/>
        <end position="326"/>
    </location>
</feature>
<evidence type="ECO:0000313" key="7">
    <source>
        <dbReference type="EMBL" id="RKR06682.1"/>
    </source>
</evidence>
<dbReference type="Pfam" id="PF06210">
    <property type="entry name" value="DUF1003"/>
    <property type="match status" value="1"/>
</dbReference>
<dbReference type="InterPro" id="IPR010406">
    <property type="entry name" value="DUF1003"/>
</dbReference>
<evidence type="ECO:0000256" key="2">
    <source>
        <dbReference type="SAM" id="MobiDB-lite"/>
    </source>
</evidence>
<accession>A0A420WZG6</accession>
<keyword evidence="3" id="KW-0812">Transmembrane</keyword>
<dbReference type="AlphaFoldDB" id="A0A420WZG6"/>
<keyword evidence="8" id="KW-1185">Reference proteome</keyword>
<dbReference type="PANTHER" id="PTHR44757:SF2">
    <property type="entry name" value="BIOFILM ARCHITECTURE MAINTENANCE PROTEIN MBAA"/>
    <property type="match status" value="1"/>
</dbReference>
<keyword evidence="3" id="KW-0472">Membrane</keyword>
<dbReference type="InterPro" id="IPR029787">
    <property type="entry name" value="Nucleotide_cyclase"/>
</dbReference>
<dbReference type="NCBIfam" id="TIGR00254">
    <property type="entry name" value="GGDEF"/>
    <property type="match status" value="1"/>
</dbReference>
<evidence type="ECO:0000256" key="3">
    <source>
        <dbReference type="SAM" id="Phobius"/>
    </source>
</evidence>
<comment type="caution">
    <text evidence="7">The sequence shown here is derived from an EMBL/GenBank/DDBJ whole genome shotgun (WGS) entry which is preliminary data.</text>
</comment>
<protein>
    <submittedName>
        <fullName evidence="7">PAS domain S-box-containing protein/diguanylate cyclase (GGDEF)-like protein</fullName>
    </submittedName>
</protein>
<dbReference type="InterPro" id="IPR013656">
    <property type="entry name" value="PAS_4"/>
</dbReference>
<proteinExistence type="predicted"/>
<dbReference type="GO" id="GO:0003824">
    <property type="term" value="F:catalytic activity"/>
    <property type="evidence" value="ECO:0007669"/>
    <property type="project" value="UniProtKB-ARBA"/>
</dbReference>
<dbReference type="SMART" id="SM00091">
    <property type="entry name" value="PAS"/>
    <property type="match status" value="2"/>
</dbReference>
<feature type="domain" description="GGDEF" evidence="6">
    <location>
        <begin position="484"/>
        <end position="613"/>
    </location>
</feature>
<dbReference type="PANTHER" id="PTHR44757">
    <property type="entry name" value="DIGUANYLATE CYCLASE DGCP"/>
    <property type="match status" value="1"/>
</dbReference>
<dbReference type="EMBL" id="RBIN01000002">
    <property type="protein sequence ID" value="RKR06682.1"/>
    <property type="molecule type" value="Genomic_DNA"/>
</dbReference>
<dbReference type="CDD" id="cd00130">
    <property type="entry name" value="PAS"/>
    <property type="match status" value="1"/>
</dbReference>
<dbReference type="PROSITE" id="PS50113">
    <property type="entry name" value="PAC"/>
    <property type="match status" value="2"/>
</dbReference>
<dbReference type="SMART" id="SM00267">
    <property type="entry name" value="GGDEF"/>
    <property type="match status" value="1"/>
</dbReference>
<feature type="transmembrane region" description="Helical" evidence="3">
    <location>
        <begin position="50"/>
        <end position="73"/>
    </location>
</feature>
<reference evidence="7 8" key="1">
    <citation type="submission" date="2018-10" db="EMBL/GenBank/DDBJ databases">
        <title>Genomic Encyclopedia of Type Strains, Phase IV (KMG-IV): sequencing the most valuable type-strain genomes for metagenomic binning, comparative biology and taxonomic classification.</title>
        <authorList>
            <person name="Goeker M."/>
        </authorList>
    </citation>
    <scope>NUCLEOTIDE SEQUENCE [LARGE SCALE GENOMIC DNA]</scope>
    <source>
        <strain evidence="7 8">DSM 23229</strain>
    </source>
</reference>
<keyword evidence="3" id="KW-1133">Transmembrane helix</keyword>